<keyword evidence="1" id="KW-0805">Transcription regulation</keyword>
<evidence type="ECO:0000259" key="6">
    <source>
        <dbReference type="PROSITE" id="PS50949"/>
    </source>
</evidence>
<dbReference type="PANTHER" id="PTHR38445">
    <property type="entry name" value="HTH-TYPE TRANSCRIPTIONAL REPRESSOR YTRA"/>
    <property type="match status" value="1"/>
</dbReference>
<dbReference type="GO" id="GO:0003677">
    <property type="term" value="F:DNA binding"/>
    <property type="evidence" value="ECO:0007669"/>
    <property type="project" value="UniProtKB-UniRule"/>
</dbReference>
<dbReference type="InterPro" id="IPR004111">
    <property type="entry name" value="Repressor_TetR_C"/>
</dbReference>
<sequence length="334" mass="36812">MAAANLTDRSGALMPSSTKRPEPPYRQIVAGIRARILTGDLRPGDRIPSIRQIAQRWGVAVATATRVMATLRDEGLVETKVGAGTVVSVRTGHKQPTVLASPPRPRRGHASKQALNRKQALRAAISIADAEGLDAVSMRRLAAELGVGPMSLYRHVANKDELVTQMADEVFGEPELPVPGPEGWRAKLELISRRQWELCRRHLWLPRAVSFTRPLLVPNMMAHTEWTLRALDGIGLPMATRIREALTLHALVHTVALSMAAEVEAEQETGVTLDRWWLIQRKRADELLSSGRFPLLATVTGETVSDVDGLFEYSLARHLDGFAVLVEDQARPRP</sequence>
<dbReference type="CDD" id="cd07377">
    <property type="entry name" value="WHTH_GntR"/>
    <property type="match status" value="1"/>
</dbReference>
<proteinExistence type="predicted"/>
<organism evidence="8 9">
    <name type="scientific">Nonomuraea polychroma</name>
    <dbReference type="NCBI Taxonomy" id="46176"/>
    <lineage>
        <taxon>Bacteria</taxon>
        <taxon>Bacillati</taxon>
        <taxon>Actinomycetota</taxon>
        <taxon>Actinomycetes</taxon>
        <taxon>Streptosporangiales</taxon>
        <taxon>Streptosporangiaceae</taxon>
        <taxon>Nonomuraea</taxon>
    </lineage>
</organism>
<dbReference type="InterPro" id="IPR036390">
    <property type="entry name" value="WH_DNA-bd_sf"/>
</dbReference>
<dbReference type="SUPFAM" id="SSF46689">
    <property type="entry name" value="Homeodomain-like"/>
    <property type="match status" value="1"/>
</dbReference>
<dbReference type="Pfam" id="PF00392">
    <property type="entry name" value="GntR"/>
    <property type="match status" value="1"/>
</dbReference>
<evidence type="ECO:0000256" key="3">
    <source>
        <dbReference type="ARBA" id="ARBA00023163"/>
    </source>
</evidence>
<evidence type="ECO:0000259" key="7">
    <source>
        <dbReference type="PROSITE" id="PS50977"/>
    </source>
</evidence>
<accession>A0A438M6I3</accession>
<evidence type="ECO:0000256" key="2">
    <source>
        <dbReference type="ARBA" id="ARBA00023125"/>
    </source>
</evidence>
<dbReference type="InterPro" id="IPR000524">
    <property type="entry name" value="Tscrpt_reg_HTH_GntR"/>
</dbReference>
<evidence type="ECO:0000256" key="4">
    <source>
        <dbReference type="PROSITE-ProRule" id="PRU00335"/>
    </source>
</evidence>
<evidence type="ECO:0000256" key="5">
    <source>
        <dbReference type="SAM" id="MobiDB-lite"/>
    </source>
</evidence>
<reference evidence="8 9" key="1">
    <citation type="submission" date="2019-01" db="EMBL/GenBank/DDBJ databases">
        <title>Sequencing the genomes of 1000 actinobacteria strains.</title>
        <authorList>
            <person name="Klenk H.-P."/>
        </authorList>
    </citation>
    <scope>NUCLEOTIDE SEQUENCE [LARGE SCALE GENOMIC DNA]</scope>
    <source>
        <strain evidence="8 9">DSM 43925</strain>
    </source>
</reference>
<dbReference type="PANTHER" id="PTHR38445:SF9">
    <property type="entry name" value="HTH-TYPE TRANSCRIPTIONAL REPRESSOR YTRA"/>
    <property type="match status" value="1"/>
</dbReference>
<dbReference type="AlphaFoldDB" id="A0A438M6I3"/>
<keyword evidence="9" id="KW-1185">Reference proteome</keyword>
<dbReference type="SUPFAM" id="SSF46785">
    <property type="entry name" value="Winged helix' DNA-binding domain"/>
    <property type="match status" value="1"/>
</dbReference>
<name>A0A438M6I3_9ACTN</name>
<keyword evidence="2 4" id="KW-0238">DNA-binding</keyword>
<dbReference type="GO" id="GO:0045892">
    <property type="term" value="P:negative regulation of DNA-templated transcription"/>
    <property type="evidence" value="ECO:0007669"/>
    <property type="project" value="InterPro"/>
</dbReference>
<feature type="DNA-binding region" description="H-T-H motif" evidence="4">
    <location>
        <begin position="137"/>
        <end position="156"/>
    </location>
</feature>
<dbReference type="Gene3D" id="1.10.10.10">
    <property type="entry name" value="Winged helix-like DNA-binding domain superfamily/Winged helix DNA-binding domain"/>
    <property type="match status" value="1"/>
</dbReference>
<dbReference type="Pfam" id="PF02909">
    <property type="entry name" value="TetR_C_1"/>
    <property type="match status" value="1"/>
</dbReference>
<dbReference type="PROSITE" id="PS50949">
    <property type="entry name" value="HTH_GNTR"/>
    <property type="match status" value="1"/>
</dbReference>
<dbReference type="Pfam" id="PF00440">
    <property type="entry name" value="TetR_N"/>
    <property type="match status" value="1"/>
</dbReference>
<dbReference type="Gene3D" id="1.10.10.60">
    <property type="entry name" value="Homeodomain-like"/>
    <property type="match status" value="1"/>
</dbReference>
<dbReference type="InterPro" id="IPR009057">
    <property type="entry name" value="Homeodomain-like_sf"/>
</dbReference>
<evidence type="ECO:0000256" key="1">
    <source>
        <dbReference type="ARBA" id="ARBA00023015"/>
    </source>
</evidence>
<dbReference type="Gene3D" id="1.10.357.10">
    <property type="entry name" value="Tetracycline Repressor, domain 2"/>
    <property type="match status" value="1"/>
</dbReference>
<dbReference type="EMBL" id="SAUN01000001">
    <property type="protein sequence ID" value="RVX41319.1"/>
    <property type="molecule type" value="Genomic_DNA"/>
</dbReference>
<dbReference type="GO" id="GO:0003700">
    <property type="term" value="F:DNA-binding transcription factor activity"/>
    <property type="evidence" value="ECO:0007669"/>
    <property type="project" value="InterPro"/>
</dbReference>
<keyword evidence="3" id="KW-0804">Transcription</keyword>
<dbReference type="Proteomes" id="UP000284824">
    <property type="component" value="Unassembled WGS sequence"/>
</dbReference>
<dbReference type="InterPro" id="IPR001647">
    <property type="entry name" value="HTH_TetR"/>
</dbReference>
<feature type="domain" description="HTH gntR-type" evidence="6">
    <location>
        <begin position="22"/>
        <end position="90"/>
    </location>
</feature>
<dbReference type="InterPro" id="IPR036388">
    <property type="entry name" value="WH-like_DNA-bd_sf"/>
</dbReference>
<evidence type="ECO:0000313" key="8">
    <source>
        <dbReference type="EMBL" id="RVX41319.1"/>
    </source>
</evidence>
<dbReference type="PROSITE" id="PS50977">
    <property type="entry name" value="HTH_TETR_2"/>
    <property type="match status" value="1"/>
</dbReference>
<gene>
    <name evidence="8" type="ORF">EDD27_3828</name>
</gene>
<evidence type="ECO:0000313" key="9">
    <source>
        <dbReference type="Proteomes" id="UP000284824"/>
    </source>
</evidence>
<comment type="caution">
    <text evidence="8">The sequence shown here is derived from an EMBL/GenBank/DDBJ whole genome shotgun (WGS) entry which is preliminary data.</text>
</comment>
<feature type="domain" description="HTH tetR-type" evidence="7">
    <location>
        <begin position="114"/>
        <end position="174"/>
    </location>
</feature>
<dbReference type="SMART" id="SM00345">
    <property type="entry name" value="HTH_GNTR"/>
    <property type="match status" value="1"/>
</dbReference>
<protein>
    <submittedName>
        <fullName evidence="8">TetR family transcriptional regulator</fullName>
    </submittedName>
</protein>
<feature type="region of interest" description="Disordered" evidence="5">
    <location>
        <begin position="1"/>
        <end position="24"/>
    </location>
</feature>
<dbReference type="InterPro" id="IPR036271">
    <property type="entry name" value="Tet_transcr_reg_TetR-rel_C_sf"/>
</dbReference>
<dbReference type="SUPFAM" id="SSF48498">
    <property type="entry name" value="Tetracyclin repressor-like, C-terminal domain"/>
    <property type="match status" value="1"/>
</dbReference>